<dbReference type="AlphaFoldDB" id="A0A1H4NG65"/>
<dbReference type="InterPro" id="IPR006076">
    <property type="entry name" value="FAD-dep_OxRdtase"/>
</dbReference>
<dbReference type="GO" id="GO:0016491">
    <property type="term" value="F:oxidoreductase activity"/>
    <property type="evidence" value="ECO:0007669"/>
    <property type="project" value="UniProtKB-KW"/>
</dbReference>
<organism evidence="3 4">
    <name type="scientific">Nitratireductor aquibiodomus</name>
    <dbReference type="NCBI Taxonomy" id="204799"/>
    <lineage>
        <taxon>Bacteria</taxon>
        <taxon>Pseudomonadati</taxon>
        <taxon>Pseudomonadota</taxon>
        <taxon>Alphaproteobacteria</taxon>
        <taxon>Hyphomicrobiales</taxon>
        <taxon>Phyllobacteriaceae</taxon>
        <taxon>Nitratireductor</taxon>
    </lineage>
</organism>
<keyword evidence="4" id="KW-1185">Reference proteome</keyword>
<accession>A0A1H4NG65</accession>
<sequence length="427" mass="46260">MMNDPLSHGLWEKTAPAAPQTTALSGDQSAMVAIVGGGYTGLSAALHLAEAGADVAVLEADEIGFGGSGRNVGLVNAGMWVMPDDLPGILGETYGERLLKILGNAPRVVFDLAKRHDMDCEAMPVGTLHCAVGESGLRQLEERARQWQARGAPVRLLDRQETAKKVGSAAFAGALLDERAGTIQPLSYARGLAHAAARAGARLHTSSRVTKAERSGDGWRLETPRGALLARHVIVATNAYTTTPWSQIREEIVHLPYFNFATPPLPQAVRDRILPERQGAWDTKQILTSFRWDREGRLVFGSVGALKGTGQAVHRAWAERAIARLFPELKGTRFDHCWYGHIGMTADHLPKFHRLGENVVGFSGYNGRGIGPGTVFGKALAELVLGRISQEELPLPVSDVSRQSFRGLREGVYRFGAEAVHFMRTVV</sequence>
<dbReference type="PANTHER" id="PTHR13847">
    <property type="entry name" value="SARCOSINE DEHYDROGENASE-RELATED"/>
    <property type="match status" value="1"/>
</dbReference>
<dbReference type="GO" id="GO:0005737">
    <property type="term" value="C:cytoplasm"/>
    <property type="evidence" value="ECO:0007669"/>
    <property type="project" value="TreeGrafter"/>
</dbReference>
<dbReference type="SUPFAM" id="SSF51905">
    <property type="entry name" value="FAD/NAD(P)-binding domain"/>
    <property type="match status" value="1"/>
</dbReference>
<dbReference type="Gene3D" id="3.30.9.10">
    <property type="entry name" value="D-Amino Acid Oxidase, subunit A, domain 2"/>
    <property type="match status" value="1"/>
</dbReference>
<evidence type="ECO:0000313" key="3">
    <source>
        <dbReference type="EMBL" id="SEB94176.1"/>
    </source>
</evidence>
<protein>
    <submittedName>
        <fullName evidence="3">Glycine/D-amino acid oxidase</fullName>
    </submittedName>
</protein>
<dbReference type="EMBL" id="FNSL01000001">
    <property type="protein sequence ID" value="SEB94176.1"/>
    <property type="molecule type" value="Genomic_DNA"/>
</dbReference>
<name>A0A1H4NG65_9HYPH</name>
<gene>
    <name evidence="3" type="ORF">SAMN05216452_3764</name>
</gene>
<evidence type="ECO:0000313" key="4">
    <source>
        <dbReference type="Proteomes" id="UP000199064"/>
    </source>
</evidence>
<dbReference type="PANTHER" id="PTHR13847:SF281">
    <property type="entry name" value="FAD DEPENDENT OXIDOREDUCTASE DOMAIN-CONTAINING PROTEIN"/>
    <property type="match status" value="1"/>
</dbReference>
<dbReference type="Pfam" id="PF01266">
    <property type="entry name" value="DAO"/>
    <property type="match status" value="1"/>
</dbReference>
<keyword evidence="1" id="KW-0560">Oxidoreductase</keyword>
<evidence type="ECO:0000256" key="1">
    <source>
        <dbReference type="ARBA" id="ARBA00023002"/>
    </source>
</evidence>
<evidence type="ECO:0000259" key="2">
    <source>
        <dbReference type="Pfam" id="PF01266"/>
    </source>
</evidence>
<dbReference type="InterPro" id="IPR036188">
    <property type="entry name" value="FAD/NAD-bd_sf"/>
</dbReference>
<feature type="domain" description="FAD dependent oxidoreductase" evidence="2">
    <location>
        <begin position="32"/>
        <end position="383"/>
    </location>
</feature>
<proteinExistence type="predicted"/>
<dbReference type="Gene3D" id="3.50.50.60">
    <property type="entry name" value="FAD/NAD(P)-binding domain"/>
    <property type="match status" value="1"/>
</dbReference>
<dbReference type="Proteomes" id="UP000199064">
    <property type="component" value="Unassembled WGS sequence"/>
</dbReference>
<reference evidence="4" key="1">
    <citation type="submission" date="2016-10" db="EMBL/GenBank/DDBJ databases">
        <authorList>
            <person name="Varghese N."/>
            <person name="Submissions S."/>
        </authorList>
    </citation>
    <scope>NUCLEOTIDE SEQUENCE [LARGE SCALE GENOMIC DNA]</scope>
    <source>
        <strain evidence="4">ES.061</strain>
    </source>
</reference>
<dbReference type="RefSeq" id="WP_090329784.1">
    <property type="nucleotide sequence ID" value="NZ_FNSL01000001.1"/>
</dbReference>